<protein>
    <submittedName>
        <fullName evidence="6">Membrane protein</fullName>
    </submittedName>
</protein>
<evidence type="ECO:0000313" key="7">
    <source>
        <dbReference type="Proteomes" id="UP000628775"/>
    </source>
</evidence>
<evidence type="ECO:0000256" key="3">
    <source>
        <dbReference type="ARBA" id="ARBA00022989"/>
    </source>
</evidence>
<feature type="transmembrane region" description="Helical" evidence="5">
    <location>
        <begin position="76"/>
        <end position="96"/>
    </location>
</feature>
<dbReference type="RefSeq" id="WP_188693406.1">
    <property type="nucleotide sequence ID" value="NZ_BMIR01000009.1"/>
</dbReference>
<dbReference type="Proteomes" id="UP000628775">
    <property type="component" value="Unassembled WGS sequence"/>
</dbReference>
<reference evidence="6" key="1">
    <citation type="journal article" date="2014" name="Int. J. Syst. Evol. Microbiol.">
        <title>Complete genome sequence of Corynebacterium casei LMG S-19264T (=DSM 44701T), isolated from a smear-ripened cheese.</title>
        <authorList>
            <consortium name="US DOE Joint Genome Institute (JGI-PGF)"/>
            <person name="Walter F."/>
            <person name="Albersmeier A."/>
            <person name="Kalinowski J."/>
            <person name="Ruckert C."/>
        </authorList>
    </citation>
    <scope>NUCLEOTIDE SEQUENCE</scope>
    <source>
        <strain evidence="6">CGMCC 1.15371</strain>
    </source>
</reference>
<keyword evidence="4 5" id="KW-0472">Membrane</keyword>
<feature type="transmembrane region" description="Helical" evidence="5">
    <location>
        <begin position="23"/>
        <end position="43"/>
    </location>
</feature>
<dbReference type="PANTHER" id="PTHR37306">
    <property type="entry name" value="COLICIN V PRODUCTION PROTEIN"/>
    <property type="match status" value="1"/>
</dbReference>
<dbReference type="GO" id="GO:0009403">
    <property type="term" value="P:toxin biosynthetic process"/>
    <property type="evidence" value="ECO:0007669"/>
    <property type="project" value="InterPro"/>
</dbReference>
<proteinExistence type="predicted"/>
<dbReference type="EMBL" id="BMIR01000009">
    <property type="protein sequence ID" value="GGE42280.1"/>
    <property type="molecule type" value="Genomic_DNA"/>
</dbReference>
<feature type="transmembrane region" description="Helical" evidence="5">
    <location>
        <begin position="116"/>
        <end position="140"/>
    </location>
</feature>
<comment type="subcellular location">
    <subcellularLocation>
        <location evidence="1">Membrane</location>
        <topology evidence="1">Multi-pass membrane protein</topology>
    </subcellularLocation>
</comment>
<dbReference type="Pfam" id="PF02674">
    <property type="entry name" value="Colicin_V"/>
    <property type="match status" value="1"/>
</dbReference>
<evidence type="ECO:0000256" key="2">
    <source>
        <dbReference type="ARBA" id="ARBA00022692"/>
    </source>
</evidence>
<dbReference type="PANTHER" id="PTHR37306:SF1">
    <property type="entry name" value="COLICIN V PRODUCTION PROTEIN"/>
    <property type="match status" value="1"/>
</dbReference>
<dbReference type="InterPro" id="IPR003825">
    <property type="entry name" value="Colicin-V_CvpA"/>
</dbReference>
<keyword evidence="7" id="KW-1185">Reference proteome</keyword>
<organism evidence="6 7">
    <name type="scientific">Pullulanibacillus camelliae</name>
    <dbReference type="NCBI Taxonomy" id="1707096"/>
    <lineage>
        <taxon>Bacteria</taxon>
        <taxon>Bacillati</taxon>
        <taxon>Bacillota</taxon>
        <taxon>Bacilli</taxon>
        <taxon>Bacillales</taxon>
        <taxon>Sporolactobacillaceae</taxon>
        <taxon>Pullulanibacillus</taxon>
    </lineage>
</organism>
<comment type="caution">
    <text evidence="6">The sequence shown here is derived from an EMBL/GenBank/DDBJ whole genome shotgun (WGS) entry which is preliminary data.</text>
</comment>
<keyword evidence="2 5" id="KW-0812">Transmembrane</keyword>
<dbReference type="GO" id="GO:0016020">
    <property type="term" value="C:membrane"/>
    <property type="evidence" value="ECO:0007669"/>
    <property type="project" value="UniProtKB-SubCell"/>
</dbReference>
<gene>
    <name evidence="6" type="primary">cvpA</name>
    <name evidence="6" type="ORF">GCM10011391_21350</name>
</gene>
<name>A0A8J2YHA3_9BACL</name>
<evidence type="ECO:0000256" key="1">
    <source>
        <dbReference type="ARBA" id="ARBA00004141"/>
    </source>
</evidence>
<evidence type="ECO:0000313" key="6">
    <source>
        <dbReference type="EMBL" id="GGE42280.1"/>
    </source>
</evidence>
<sequence length="186" mass="20893">MLSLIIIILLIAGFFIGKRRGLILQLIHLTGFIAAYVIAFIYYKKFAPVLKLWIPFPDTGSNAFFSTLSHSSLEMAFYRAIAFVIIFVAVKILWQIVGSMLDFLADLPILRTVNRWLGAVFGFAEVYLVLFILLFIGALAPYMGIDQMIDHSYVAHLIIDNTPVLSDKLGNLWLQVSTTTSFIKGI</sequence>
<evidence type="ECO:0000256" key="5">
    <source>
        <dbReference type="SAM" id="Phobius"/>
    </source>
</evidence>
<reference evidence="6" key="2">
    <citation type="submission" date="2020-09" db="EMBL/GenBank/DDBJ databases">
        <authorList>
            <person name="Sun Q."/>
            <person name="Zhou Y."/>
        </authorList>
    </citation>
    <scope>NUCLEOTIDE SEQUENCE</scope>
    <source>
        <strain evidence="6">CGMCC 1.15371</strain>
    </source>
</reference>
<evidence type="ECO:0000256" key="4">
    <source>
        <dbReference type="ARBA" id="ARBA00023136"/>
    </source>
</evidence>
<dbReference type="AlphaFoldDB" id="A0A8J2YHA3"/>
<keyword evidence="3 5" id="KW-1133">Transmembrane helix</keyword>
<accession>A0A8J2YHA3</accession>